<keyword evidence="6 7" id="KW-0472">Membrane</keyword>
<evidence type="ECO:0000259" key="8">
    <source>
        <dbReference type="PROSITE" id="PS50850"/>
    </source>
</evidence>
<dbReference type="InterPro" id="IPR011701">
    <property type="entry name" value="MFS"/>
</dbReference>
<feature type="transmembrane region" description="Helical" evidence="7">
    <location>
        <begin position="213"/>
        <end position="238"/>
    </location>
</feature>
<dbReference type="RefSeq" id="WP_208917697.1">
    <property type="nucleotide sequence ID" value="NZ_LT840184.1"/>
</dbReference>
<gene>
    <name evidence="9" type="ORF">SAMN05661091_0604</name>
</gene>
<feature type="domain" description="Major facilitator superfamily (MFS) profile" evidence="8">
    <location>
        <begin position="8"/>
        <end position="391"/>
    </location>
</feature>
<evidence type="ECO:0000313" key="9">
    <source>
        <dbReference type="EMBL" id="SMF69743.1"/>
    </source>
</evidence>
<feature type="transmembrane region" description="Helical" evidence="7">
    <location>
        <begin position="367"/>
        <end position="384"/>
    </location>
</feature>
<evidence type="ECO:0000256" key="3">
    <source>
        <dbReference type="ARBA" id="ARBA00022448"/>
    </source>
</evidence>
<dbReference type="STRING" id="1313296.SAMN05661091_0604"/>
<dbReference type="InterPro" id="IPR020846">
    <property type="entry name" value="MFS_dom"/>
</dbReference>
<dbReference type="Gene3D" id="1.20.1250.20">
    <property type="entry name" value="MFS general substrate transporter like domains"/>
    <property type="match status" value="1"/>
</dbReference>
<evidence type="ECO:0000256" key="1">
    <source>
        <dbReference type="ARBA" id="ARBA00004651"/>
    </source>
</evidence>
<dbReference type="PRINTS" id="PR01035">
    <property type="entry name" value="TCRTETA"/>
</dbReference>
<dbReference type="PANTHER" id="PTHR23504:SF115">
    <property type="entry name" value="MULTIDRUG RESISTANCE PROTEIN 2"/>
    <property type="match status" value="1"/>
</dbReference>
<comment type="similarity">
    <text evidence="2">Belongs to the major facilitator superfamily. TCR/Tet family.</text>
</comment>
<organism evidence="9 10">
    <name type="scientific">Paenibacillus uliginis N3/975</name>
    <dbReference type="NCBI Taxonomy" id="1313296"/>
    <lineage>
        <taxon>Bacteria</taxon>
        <taxon>Bacillati</taxon>
        <taxon>Bacillota</taxon>
        <taxon>Bacilli</taxon>
        <taxon>Bacillales</taxon>
        <taxon>Paenibacillaceae</taxon>
        <taxon>Paenibacillus</taxon>
    </lineage>
</organism>
<keyword evidence="5 7" id="KW-1133">Transmembrane helix</keyword>
<evidence type="ECO:0000256" key="2">
    <source>
        <dbReference type="ARBA" id="ARBA00007520"/>
    </source>
</evidence>
<dbReference type="InterPro" id="IPR005829">
    <property type="entry name" value="Sugar_transporter_CS"/>
</dbReference>
<dbReference type="AlphaFoldDB" id="A0A1X7GHG6"/>
<dbReference type="InterPro" id="IPR001958">
    <property type="entry name" value="Tet-R_TetA/multi-R_MdtG-like"/>
</dbReference>
<dbReference type="PROSITE" id="PS50850">
    <property type="entry name" value="MFS"/>
    <property type="match status" value="1"/>
</dbReference>
<dbReference type="SUPFAM" id="SSF103473">
    <property type="entry name" value="MFS general substrate transporter"/>
    <property type="match status" value="1"/>
</dbReference>
<dbReference type="NCBIfam" id="TIGR00880">
    <property type="entry name" value="2_A_01_02"/>
    <property type="match status" value="1"/>
</dbReference>
<evidence type="ECO:0000256" key="4">
    <source>
        <dbReference type="ARBA" id="ARBA00022692"/>
    </source>
</evidence>
<accession>A0A1X7GHG6</accession>
<dbReference type="PROSITE" id="PS00216">
    <property type="entry name" value="SUGAR_TRANSPORT_1"/>
    <property type="match status" value="1"/>
</dbReference>
<keyword evidence="4 7" id="KW-0812">Transmembrane</keyword>
<proteinExistence type="inferred from homology"/>
<keyword evidence="10" id="KW-1185">Reference proteome</keyword>
<dbReference type="InterPro" id="IPR036259">
    <property type="entry name" value="MFS_trans_sf"/>
</dbReference>
<dbReference type="PANTHER" id="PTHR23504">
    <property type="entry name" value="MAJOR FACILITATOR SUPERFAMILY DOMAIN-CONTAINING PROTEIN 10"/>
    <property type="match status" value="1"/>
</dbReference>
<evidence type="ECO:0000256" key="7">
    <source>
        <dbReference type="SAM" id="Phobius"/>
    </source>
</evidence>
<feature type="transmembrane region" description="Helical" evidence="7">
    <location>
        <begin position="250"/>
        <end position="269"/>
    </location>
</feature>
<feature type="transmembrane region" description="Helical" evidence="7">
    <location>
        <begin position="281"/>
        <end position="299"/>
    </location>
</feature>
<feature type="transmembrane region" description="Helical" evidence="7">
    <location>
        <begin position="43"/>
        <end position="62"/>
    </location>
</feature>
<feature type="transmembrane region" description="Helical" evidence="7">
    <location>
        <begin position="103"/>
        <end position="121"/>
    </location>
</feature>
<evidence type="ECO:0000256" key="5">
    <source>
        <dbReference type="ARBA" id="ARBA00022989"/>
    </source>
</evidence>
<dbReference type="GO" id="GO:0005886">
    <property type="term" value="C:plasma membrane"/>
    <property type="evidence" value="ECO:0007669"/>
    <property type="project" value="UniProtKB-SubCell"/>
</dbReference>
<feature type="transmembrane region" description="Helical" evidence="7">
    <location>
        <begin position="74"/>
        <end position="97"/>
    </location>
</feature>
<dbReference type="Pfam" id="PF07690">
    <property type="entry name" value="MFS_1"/>
    <property type="match status" value="1"/>
</dbReference>
<name>A0A1X7GHG6_9BACL</name>
<evidence type="ECO:0000313" key="10">
    <source>
        <dbReference type="Proteomes" id="UP000192940"/>
    </source>
</evidence>
<reference evidence="9 10" key="1">
    <citation type="submission" date="2017-04" db="EMBL/GenBank/DDBJ databases">
        <authorList>
            <person name="Afonso C.L."/>
            <person name="Miller P.J."/>
            <person name="Scott M.A."/>
            <person name="Spackman E."/>
            <person name="Goraichik I."/>
            <person name="Dimitrov K.M."/>
            <person name="Suarez D.L."/>
            <person name="Swayne D.E."/>
        </authorList>
    </citation>
    <scope>NUCLEOTIDE SEQUENCE [LARGE SCALE GENOMIC DNA]</scope>
    <source>
        <strain evidence="9 10">N3/975</strain>
    </source>
</reference>
<protein>
    <submittedName>
        <fullName evidence="9">MFS transporter, DHA1 family, multidrug resistance protein</fullName>
    </submittedName>
</protein>
<evidence type="ECO:0000256" key="6">
    <source>
        <dbReference type="ARBA" id="ARBA00023136"/>
    </source>
</evidence>
<feature type="transmembrane region" description="Helical" evidence="7">
    <location>
        <begin position="161"/>
        <end position="181"/>
    </location>
</feature>
<comment type="subcellular location">
    <subcellularLocation>
        <location evidence="1">Cell membrane</location>
        <topology evidence="1">Multi-pass membrane protein</topology>
    </subcellularLocation>
</comment>
<dbReference type="CDD" id="cd17325">
    <property type="entry name" value="MFS_MdtG_SLC18_like"/>
    <property type="match status" value="1"/>
</dbReference>
<sequence length="402" mass="44177">MNIKQKAPLILLLTNLFIAFLGMSLVIPIMPTLMKELHFSGEIMGYLISLFAIAQLVTSPIAGIWVDRFGRKKLIVIGLFLFSVSELIFAVGSNVWILFLSRILGGISAALIMPAVTAFVADITTMEERPKALGYVSASISMGFIIGPGIGGYAAEWGIRVPFFLAAAVALSAAIFSLFMLKEPLSPEQLQINKGKKAKINIFEELKKSTHSVYFIPFIIIFVLSFGLSAFDTVFGLFVDSKFGFTPKDIATILIVSAILGTIAQIFLFGKLVQMFGERKLIQMFLLVSAVFLIISIFVRSYWLILGTTFVMFLAFDLLRPALTTLLSRMAGEDQGFVAGMNSTYTSFGNIIGPLAGGMLFDWNINFPYTFAALMLLIAWTFSVKWKEKPAASEAVYSTANE</sequence>
<feature type="transmembrane region" description="Helical" evidence="7">
    <location>
        <begin position="133"/>
        <end position="155"/>
    </location>
</feature>
<dbReference type="Proteomes" id="UP000192940">
    <property type="component" value="Chromosome I"/>
</dbReference>
<keyword evidence="3" id="KW-0813">Transport</keyword>
<feature type="transmembrane region" description="Helical" evidence="7">
    <location>
        <begin position="9"/>
        <end position="31"/>
    </location>
</feature>
<dbReference type="EMBL" id="LT840184">
    <property type="protein sequence ID" value="SMF69743.1"/>
    <property type="molecule type" value="Genomic_DNA"/>
</dbReference>
<dbReference type="GO" id="GO:0042910">
    <property type="term" value="F:xenobiotic transmembrane transporter activity"/>
    <property type="evidence" value="ECO:0007669"/>
    <property type="project" value="InterPro"/>
</dbReference>